<dbReference type="EMBL" id="FQUJ01000007">
    <property type="protein sequence ID" value="SHF13162.1"/>
    <property type="molecule type" value="Genomic_DNA"/>
</dbReference>
<keyword evidence="4 7" id="KW-0812">Transmembrane</keyword>
<evidence type="ECO:0000256" key="6">
    <source>
        <dbReference type="ARBA" id="ARBA00023136"/>
    </source>
</evidence>
<accession>A0A1M4Z5W3</accession>
<evidence type="ECO:0000256" key="4">
    <source>
        <dbReference type="ARBA" id="ARBA00022692"/>
    </source>
</evidence>
<dbReference type="GO" id="GO:0005886">
    <property type="term" value="C:plasma membrane"/>
    <property type="evidence" value="ECO:0007669"/>
    <property type="project" value="UniProtKB-SubCell"/>
</dbReference>
<reference evidence="8 9" key="1">
    <citation type="submission" date="2016-11" db="EMBL/GenBank/DDBJ databases">
        <authorList>
            <person name="Jaros S."/>
            <person name="Januszkiewicz K."/>
            <person name="Wedrychowicz H."/>
        </authorList>
    </citation>
    <scope>NUCLEOTIDE SEQUENCE [LARGE SCALE GENOMIC DNA]</scope>
    <source>
        <strain evidence="8 9">DSM 19980</strain>
    </source>
</reference>
<dbReference type="AlphaFoldDB" id="A0A1M4Z5W3"/>
<keyword evidence="3" id="KW-1003">Cell membrane</keyword>
<keyword evidence="6 7" id="KW-0472">Membrane</keyword>
<dbReference type="Pfam" id="PF01891">
    <property type="entry name" value="CbiM"/>
    <property type="match status" value="1"/>
</dbReference>
<name>A0A1M4Z5W3_9GAMM</name>
<keyword evidence="2" id="KW-0813">Transport</keyword>
<sequence length="253" mass="28047">MSSGPFGSPRSMHESGPVLCDVFPKPCELVMSFAAVVFAPWMLILAAVISLGVVGRALWVFPWQRLVGDRSLQHRLLGATVFVMLMWQLRAQAVDWLTLHFVFTVFLTLVFTAPLALLANGLINLAMVLIGKTAWPLLGMNVLVTGVIPVLVSVFIWRLVDRRMPDNLFIFLFVCGFFGSALATLISGVCAIGMVWLGSNDPEVLRLVGEYALFLPLLLPSEAFVTGTMLSLLLVYHPHWVLTFDSHRYIDTK</sequence>
<evidence type="ECO:0000256" key="7">
    <source>
        <dbReference type="SAM" id="Phobius"/>
    </source>
</evidence>
<dbReference type="Gene3D" id="1.10.1760.20">
    <property type="match status" value="1"/>
</dbReference>
<evidence type="ECO:0000256" key="1">
    <source>
        <dbReference type="ARBA" id="ARBA00004651"/>
    </source>
</evidence>
<keyword evidence="5 7" id="KW-1133">Transmembrane helix</keyword>
<gene>
    <name evidence="8" type="ORF">SAMN02745148_01868</name>
</gene>
<dbReference type="STRING" id="1121942.SAMN02745148_01868"/>
<evidence type="ECO:0000313" key="8">
    <source>
        <dbReference type="EMBL" id="SHF13162.1"/>
    </source>
</evidence>
<feature type="transmembrane region" description="Helical" evidence="7">
    <location>
        <begin position="169"/>
        <end position="197"/>
    </location>
</feature>
<feature type="transmembrane region" description="Helical" evidence="7">
    <location>
        <begin position="135"/>
        <end position="157"/>
    </location>
</feature>
<feature type="transmembrane region" description="Helical" evidence="7">
    <location>
        <begin position="217"/>
        <end position="236"/>
    </location>
</feature>
<organism evidence="8 9">
    <name type="scientific">Modicisalibacter ilicicola DSM 19980</name>
    <dbReference type="NCBI Taxonomy" id="1121942"/>
    <lineage>
        <taxon>Bacteria</taxon>
        <taxon>Pseudomonadati</taxon>
        <taxon>Pseudomonadota</taxon>
        <taxon>Gammaproteobacteria</taxon>
        <taxon>Oceanospirillales</taxon>
        <taxon>Halomonadaceae</taxon>
        <taxon>Modicisalibacter</taxon>
    </lineage>
</organism>
<evidence type="ECO:0000256" key="3">
    <source>
        <dbReference type="ARBA" id="ARBA00022475"/>
    </source>
</evidence>
<evidence type="ECO:0000256" key="5">
    <source>
        <dbReference type="ARBA" id="ARBA00022989"/>
    </source>
</evidence>
<evidence type="ECO:0000313" key="9">
    <source>
        <dbReference type="Proteomes" id="UP000184346"/>
    </source>
</evidence>
<evidence type="ECO:0000256" key="2">
    <source>
        <dbReference type="ARBA" id="ARBA00022448"/>
    </source>
</evidence>
<feature type="transmembrane region" description="Helical" evidence="7">
    <location>
        <begin position="33"/>
        <end position="60"/>
    </location>
</feature>
<keyword evidence="9" id="KW-1185">Reference proteome</keyword>
<proteinExistence type="predicted"/>
<protein>
    <submittedName>
        <fullName evidence="8">Uncharacterized membrane protein</fullName>
    </submittedName>
</protein>
<feature type="transmembrane region" description="Helical" evidence="7">
    <location>
        <begin position="101"/>
        <end position="123"/>
    </location>
</feature>
<dbReference type="Proteomes" id="UP000184346">
    <property type="component" value="Unassembled WGS sequence"/>
</dbReference>
<dbReference type="GO" id="GO:0000041">
    <property type="term" value="P:transition metal ion transport"/>
    <property type="evidence" value="ECO:0007669"/>
    <property type="project" value="InterPro"/>
</dbReference>
<dbReference type="InterPro" id="IPR002751">
    <property type="entry name" value="CbiM/NikMN"/>
</dbReference>
<comment type="subcellular location">
    <subcellularLocation>
        <location evidence="1">Cell membrane</location>
        <topology evidence="1">Multi-pass membrane protein</topology>
    </subcellularLocation>
</comment>